<dbReference type="Gene3D" id="3.40.710.10">
    <property type="entry name" value="DD-peptidase/beta-lactamase superfamily"/>
    <property type="match status" value="1"/>
</dbReference>
<dbReference type="InterPro" id="IPR050491">
    <property type="entry name" value="AmpC-like"/>
</dbReference>
<dbReference type="PANTHER" id="PTHR46825:SF9">
    <property type="entry name" value="BETA-LACTAMASE-RELATED DOMAIN-CONTAINING PROTEIN"/>
    <property type="match status" value="1"/>
</dbReference>
<dbReference type="InterPro" id="IPR012338">
    <property type="entry name" value="Beta-lactam/transpept-like"/>
</dbReference>
<dbReference type="PANTHER" id="PTHR46825">
    <property type="entry name" value="D-ALANYL-D-ALANINE-CARBOXYPEPTIDASE/ENDOPEPTIDASE AMPH"/>
    <property type="match status" value="1"/>
</dbReference>
<organism evidence="3 4">
    <name type="scientific">Emcibacter nanhaiensis</name>
    <dbReference type="NCBI Taxonomy" id="1505037"/>
    <lineage>
        <taxon>Bacteria</taxon>
        <taxon>Pseudomonadati</taxon>
        <taxon>Pseudomonadota</taxon>
        <taxon>Alphaproteobacteria</taxon>
        <taxon>Emcibacterales</taxon>
        <taxon>Emcibacteraceae</taxon>
        <taxon>Emcibacter</taxon>
    </lineage>
</organism>
<accession>A0A501PHG1</accession>
<protein>
    <submittedName>
        <fullName evidence="3">Beta-lactamase family protein</fullName>
    </submittedName>
</protein>
<evidence type="ECO:0000313" key="3">
    <source>
        <dbReference type="EMBL" id="TPD59286.1"/>
    </source>
</evidence>
<keyword evidence="1" id="KW-1133">Transmembrane helix</keyword>
<sequence length="582" mass="63788">MKPFLPVTADLHKATRFSGLSLILGFIFSIIFYTGAMAEMSQHTKQIDEFFAPWSTAATPGAAVIVIHHGKVIHRKGYGLANLEYGVPVTPETIFHSASLSKQFTAFAIGLLEYRGKVDVGKPVQYYIPEVPEFPWPVTVEQMIHHTSGLRDVTSLFALQGRNPSDVSTDQHVMRLISLQQDLNFEPGSRFMYTNAGYTLLAQIVARVGGKSFRRWTSDEIFTPLGMTHSHFNDDYSEVVPGRAYSYQPAGTAKDGNSYSKYPMNFSMVGSTGLLTTVDDLAKWMDNLITGTYGGTALRDRMIRKTKLNDGSALDYGYGLNLGSYHGVPTIRHGGTDAGFRSSLMVFPDQKLGIAILGNTAEFPAETIAQKIADLFLPQQAAPQSTEAAQTAPATGMTPDDAANVKIVPQQYSGQYLLNDGNFLHITEREDGINLQVGPTALKLYPASTTSFFITEADAGVEFSGFDSGRYSKATLRNAGVLTDGEKIETDAASPEKLAEYAGRYYLPETESFLTIKVKENSLTTWIAGQEGIGVSYAGKDYFVNPQLRVSLRFERDGKGQVIAARASMDRIQNMLLEKVTP</sequence>
<dbReference type="RefSeq" id="WP_139940950.1">
    <property type="nucleotide sequence ID" value="NZ_JBHSYP010000006.1"/>
</dbReference>
<keyword evidence="1" id="KW-0472">Membrane</keyword>
<keyword evidence="1" id="KW-0812">Transmembrane</keyword>
<evidence type="ECO:0000259" key="2">
    <source>
        <dbReference type="Pfam" id="PF00144"/>
    </source>
</evidence>
<dbReference type="OrthoDB" id="113033at2"/>
<reference evidence="4" key="1">
    <citation type="submission" date="2019-06" db="EMBL/GenBank/DDBJ databases">
        <title>The complete genome of Emcibacter congregatus ZYLT.</title>
        <authorList>
            <person name="Zhao Z."/>
        </authorList>
    </citation>
    <scope>NUCLEOTIDE SEQUENCE [LARGE SCALE GENOMIC DNA]</scope>
    <source>
        <strain evidence="4">MCCC 1A06723</strain>
    </source>
</reference>
<dbReference type="SUPFAM" id="SSF56601">
    <property type="entry name" value="beta-lactamase/transpeptidase-like"/>
    <property type="match status" value="1"/>
</dbReference>
<feature type="domain" description="Beta-lactamase-related" evidence="2">
    <location>
        <begin position="57"/>
        <end position="367"/>
    </location>
</feature>
<name>A0A501PHG1_9PROT</name>
<dbReference type="AlphaFoldDB" id="A0A501PHG1"/>
<evidence type="ECO:0000256" key="1">
    <source>
        <dbReference type="SAM" id="Phobius"/>
    </source>
</evidence>
<dbReference type="EMBL" id="VFIY01000014">
    <property type="protein sequence ID" value="TPD59286.1"/>
    <property type="molecule type" value="Genomic_DNA"/>
</dbReference>
<dbReference type="Proteomes" id="UP000319148">
    <property type="component" value="Unassembled WGS sequence"/>
</dbReference>
<evidence type="ECO:0000313" key="4">
    <source>
        <dbReference type="Proteomes" id="UP000319148"/>
    </source>
</evidence>
<gene>
    <name evidence="3" type="ORF">FIV46_10845</name>
</gene>
<comment type="caution">
    <text evidence="3">The sequence shown here is derived from an EMBL/GenBank/DDBJ whole genome shotgun (WGS) entry which is preliminary data.</text>
</comment>
<feature type="transmembrane region" description="Helical" evidence="1">
    <location>
        <begin position="20"/>
        <end position="38"/>
    </location>
</feature>
<keyword evidence="4" id="KW-1185">Reference proteome</keyword>
<dbReference type="InterPro" id="IPR001466">
    <property type="entry name" value="Beta-lactam-related"/>
</dbReference>
<proteinExistence type="predicted"/>
<dbReference type="Pfam" id="PF00144">
    <property type="entry name" value="Beta-lactamase"/>
    <property type="match status" value="1"/>
</dbReference>